<dbReference type="Pfam" id="PF00036">
    <property type="entry name" value="EF-hand_1"/>
    <property type="match status" value="1"/>
</dbReference>
<feature type="chain" id="PRO_5041240578" description="NAD(P)H oxidase (H2O2-forming)" evidence="23">
    <location>
        <begin position="19"/>
        <end position="1612"/>
    </location>
</feature>
<dbReference type="PROSITE" id="PS00018">
    <property type="entry name" value="EF_HAND_1"/>
    <property type="match status" value="1"/>
</dbReference>
<dbReference type="FunFam" id="3.40.50.80:FF:000020">
    <property type="entry name" value="Dual oxidase 1"/>
    <property type="match status" value="1"/>
</dbReference>
<keyword evidence="8 23" id="KW-0732">Signal</keyword>
<dbReference type="InterPro" id="IPR017938">
    <property type="entry name" value="Riboflavin_synthase-like_b-brl"/>
</dbReference>
<evidence type="ECO:0000256" key="18">
    <source>
        <dbReference type="ARBA" id="ARBA00047455"/>
    </source>
</evidence>
<dbReference type="InterPro" id="IPR037120">
    <property type="entry name" value="Haem_peroxidase_sf_animal"/>
</dbReference>
<evidence type="ECO:0000256" key="15">
    <source>
        <dbReference type="ARBA" id="ARBA00023136"/>
    </source>
</evidence>
<keyword evidence="11" id="KW-0106">Calcium</keyword>
<dbReference type="InterPro" id="IPR002048">
    <property type="entry name" value="EF_hand_dom"/>
</dbReference>
<dbReference type="GO" id="GO:0016174">
    <property type="term" value="F:NAD(P)H oxidase H2O2-forming activity"/>
    <property type="evidence" value="ECO:0007669"/>
    <property type="project" value="UniProtKB-EC"/>
</dbReference>
<dbReference type="InterPro" id="IPR010255">
    <property type="entry name" value="Haem_peroxidase_sf"/>
</dbReference>
<dbReference type="Gene3D" id="2.40.30.10">
    <property type="entry name" value="Translation factors"/>
    <property type="match status" value="1"/>
</dbReference>
<dbReference type="GO" id="GO:0009886">
    <property type="term" value="P:post-embryonic animal morphogenesis"/>
    <property type="evidence" value="ECO:0007669"/>
    <property type="project" value="UniProtKB-ARBA"/>
</dbReference>
<dbReference type="GO" id="GO:0004601">
    <property type="term" value="F:peroxidase activity"/>
    <property type="evidence" value="ECO:0007669"/>
    <property type="project" value="UniProtKB-KW"/>
</dbReference>
<feature type="transmembrane region" description="Helical" evidence="22">
    <location>
        <begin position="1247"/>
        <end position="1273"/>
    </location>
</feature>
<dbReference type="EC" id="1.6.3.1" evidence="3"/>
<dbReference type="InterPro" id="IPR034821">
    <property type="entry name" value="DUOX_peroxidase"/>
</dbReference>
<comment type="similarity">
    <text evidence="2">In the N-terminal section; belongs to the peroxidase family.</text>
</comment>
<gene>
    <name evidence="26" type="ORF">Zmor_002910</name>
</gene>
<feature type="domain" description="EF-hand" evidence="24">
    <location>
        <begin position="946"/>
        <end position="981"/>
    </location>
</feature>
<feature type="transmembrane region" description="Helical" evidence="22">
    <location>
        <begin position="1285"/>
        <end position="1302"/>
    </location>
</feature>
<dbReference type="PROSITE" id="PS51384">
    <property type="entry name" value="FAD_FR"/>
    <property type="match status" value="1"/>
</dbReference>
<keyword evidence="6 22" id="KW-0812">Transmembrane</keyword>
<evidence type="ECO:0000256" key="19">
    <source>
        <dbReference type="ARBA" id="ARBA00048762"/>
    </source>
</evidence>
<dbReference type="GO" id="GO:0042303">
    <property type="term" value="P:molting cycle"/>
    <property type="evidence" value="ECO:0007669"/>
    <property type="project" value="UniProtKB-ARBA"/>
</dbReference>
<comment type="subcellular location">
    <subcellularLocation>
        <location evidence="1">Apical cell membrane</location>
        <topology evidence="1">Multi-pass membrane protein</topology>
    </subcellularLocation>
</comment>
<comment type="catalytic activity">
    <reaction evidence="19">
        <text>NADPH + O2 + H(+) = H2O2 + NADP(+)</text>
        <dbReference type="Rhea" id="RHEA:11260"/>
        <dbReference type="ChEBI" id="CHEBI:15378"/>
        <dbReference type="ChEBI" id="CHEBI:15379"/>
        <dbReference type="ChEBI" id="CHEBI:16240"/>
        <dbReference type="ChEBI" id="CHEBI:57783"/>
        <dbReference type="ChEBI" id="CHEBI:58349"/>
        <dbReference type="EC" id="1.6.3.1"/>
    </reaction>
</comment>
<evidence type="ECO:0000256" key="23">
    <source>
        <dbReference type="SAM" id="SignalP"/>
    </source>
</evidence>
<evidence type="ECO:0000256" key="1">
    <source>
        <dbReference type="ARBA" id="ARBA00004424"/>
    </source>
</evidence>
<evidence type="ECO:0000256" key="13">
    <source>
        <dbReference type="ARBA" id="ARBA00022989"/>
    </source>
</evidence>
<dbReference type="PANTHER" id="PTHR11972">
    <property type="entry name" value="NADPH OXIDASE"/>
    <property type="match status" value="1"/>
</dbReference>
<sequence>MIFFGVLTAFTFILTVGAQVVKNDTNNLPPAPVSPSTKEKPPVSEWPGIWNNGNNKRYILGDWLLTGCWGDACTGTMKTEENVEYEGYDGWYNNMARPDSGAIDRPLLRRWPAAYADGSYAPVTGRPNPFDLSDQLLKGDSGTQSVTGKNALIVFFGQQVVEEILDAQRPACPPEYFNIEIPVNHTYRTKPGHTVMPFLRSRYDQRTGYSPNNPRQQLNEITPYLDGGLFYGITKQWADQLRTYKNGTIDPDGCLASSYDGLFPAYNEERLPMANPPPPIYHSLYIQSHETAKVSRFFKLGNPRGNENSFLLTFGIMWFRWHNYLAKRIRHQNPTWSSEKVFNEARKWVIATQQKIVVYDWLPQWILEPLPPYENYDPSIDPQIDQFFQTAAFRFGHTLVVPGVYLRDYLRSGCKNKFETWGNVTVRTCNSFWRPYEPIVKPEQDGSPNVIDIDRLLMGMSVQLCEKEDHKIVEDLRGNVFGPLEFPRRDLMAVNIQRGRDHGIPDYNTVRKAYGLPPMDFNDFTHLDPEIRDAFRSLYNNTSTNIDIWVGGILETIDRPGALFRAVIMDQFRRIRDGDRFWFENTKNGLFTPEEIQRINNTNLYDIIMAVTKMDANDIPKNPFGVPVSVSDTLTTGCNLTKSNCSTSTGECYHLKPLDQATLNESCVQGTTYDYFRQSEASYILTFTCIGACVVGSIGVMYLLIRIKEQQNRKRRIEENKTTRNTFKNEKHINYPLFVVNEWMGPKLPSRRVIVILKDDRKVLEVMAPGGELLRAIDFSIAYKEVQVFQVRDAPYLVIKCTHDYDLVLKFESDFLRDSFLGSFDPFLTSSGLKRENITTFNLSSALRKVTTKEERQMLLERFYRVVFAQAFKIKYSQKELLHVDENLEKEIVNTELTITEFAEAMSMRPKDEFVMRMFALIDKDKNGFISFREFVDLLIIFANGTEQEKAKLLFDMYDVNAVGYLTEENFVAMIKSFLATVGGKVEDDKLQTTVQGMIERAGLGHKKQLDFEDFLKMFGNDIKNLSKAKLNFKGVKSMDRSSYLEEARDTIENIYESRQEIQERFQGEIGHQERDTSKIIDDSQTESIKADHIGTPKFAFVSYLELKAKEIFWLSLYTLVLLAVFAERAYYYTVEREHSGLRRIAGYGVTITRGAASAMMFTYSSLLVTMCRNTITYLRDTVANNYFPFDASVEIHKYIALWAFIFTVMHIVGHAFNFYHISTQTADDLTCLFRNFFHSTHELPKFHYWCWETITGFTGVVLTLIWALMYIFAQNLVRRKIYNWFWYTHNLYPFFFIFMVLHGTGRLIQPPFFYYFFLGPVVLFTIDSLISISRKKVEIPVIRAEILPSNVTMLEFRRPENFQYKSGQWVRIACLSLNKNEYHPFTLSSSPDENNLTVHIRAVGPWTTHIRTLYDNINKANSLLPKLYLDGPFGEGHQDWNQFDVSVLIGGGIGVTPFASILKDVVFKSNQTRCKKVYFIWVSRTQKQFEWLVDIIRELEYKDRNNVISCHIFITQFFEKFDLRTIFLYICERHYQRVSNRSLFTNLKAVTHFGRPNFERFFSTVSSLHENVHSVGVFSCGPPSMTTSVDVACNKVNAQKFQRFEHHYKNF</sequence>
<dbReference type="InterPro" id="IPR050369">
    <property type="entry name" value="RBOH/FRE"/>
</dbReference>
<dbReference type="GO" id="GO:0016324">
    <property type="term" value="C:apical plasma membrane"/>
    <property type="evidence" value="ECO:0007669"/>
    <property type="project" value="UniProtKB-SubCell"/>
</dbReference>
<keyword evidence="12" id="KW-0521">NADP</keyword>
<keyword evidence="14" id="KW-0560">Oxidoreductase</keyword>
<keyword evidence="7 20" id="KW-0479">Metal-binding</keyword>
<keyword evidence="20" id="KW-0408">Iron</keyword>
<evidence type="ECO:0000256" key="4">
    <source>
        <dbReference type="ARBA" id="ARBA00022559"/>
    </source>
</evidence>
<evidence type="ECO:0000256" key="9">
    <source>
        <dbReference type="ARBA" id="ARBA00022737"/>
    </source>
</evidence>
<evidence type="ECO:0000256" key="10">
    <source>
        <dbReference type="ARBA" id="ARBA00022827"/>
    </source>
</evidence>
<dbReference type="SFLD" id="SFLDG01168">
    <property type="entry name" value="Ferric_reductase_subgroup_(FRE"/>
    <property type="match status" value="1"/>
</dbReference>
<organism evidence="26 27">
    <name type="scientific">Zophobas morio</name>
    <dbReference type="NCBI Taxonomy" id="2755281"/>
    <lineage>
        <taxon>Eukaryota</taxon>
        <taxon>Metazoa</taxon>
        <taxon>Ecdysozoa</taxon>
        <taxon>Arthropoda</taxon>
        <taxon>Hexapoda</taxon>
        <taxon>Insecta</taxon>
        <taxon>Pterygota</taxon>
        <taxon>Neoptera</taxon>
        <taxon>Endopterygota</taxon>
        <taxon>Coleoptera</taxon>
        <taxon>Polyphaga</taxon>
        <taxon>Cucujiformia</taxon>
        <taxon>Tenebrionidae</taxon>
        <taxon>Zophobas</taxon>
    </lineage>
</organism>
<dbReference type="GO" id="GO:0016175">
    <property type="term" value="F:superoxide-generating NAD(P)H oxidase activity"/>
    <property type="evidence" value="ECO:0007669"/>
    <property type="project" value="UniProtKB-ARBA"/>
</dbReference>
<dbReference type="Gene3D" id="3.40.50.80">
    <property type="entry name" value="Nucleotide-binding domain of ferredoxin-NADP reductase (FNR) module"/>
    <property type="match status" value="1"/>
</dbReference>
<evidence type="ECO:0000256" key="21">
    <source>
        <dbReference type="SAM" id="MobiDB-lite"/>
    </source>
</evidence>
<comment type="caution">
    <text evidence="26">The sequence shown here is derived from an EMBL/GenBank/DDBJ whole genome shotgun (WGS) entry which is preliminary data.</text>
</comment>
<dbReference type="PROSITE" id="PS50222">
    <property type="entry name" value="EF_HAND_2"/>
    <property type="match status" value="2"/>
</dbReference>
<dbReference type="GO" id="GO:0005509">
    <property type="term" value="F:calcium ion binding"/>
    <property type="evidence" value="ECO:0007669"/>
    <property type="project" value="InterPro"/>
</dbReference>
<evidence type="ECO:0000259" key="25">
    <source>
        <dbReference type="PROSITE" id="PS51384"/>
    </source>
</evidence>
<accession>A0AA38HN59</accession>
<keyword evidence="16" id="KW-0325">Glycoprotein</keyword>
<feature type="signal peptide" evidence="23">
    <location>
        <begin position="1"/>
        <end position="18"/>
    </location>
</feature>
<dbReference type="GO" id="GO:0006979">
    <property type="term" value="P:response to oxidative stress"/>
    <property type="evidence" value="ECO:0007669"/>
    <property type="project" value="InterPro"/>
</dbReference>
<evidence type="ECO:0000256" key="7">
    <source>
        <dbReference type="ARBA" id="ARBA00022723"/>
    </source>
</evidence>
<dbReference type="EMBL" id="JALNTZ010000010">
    <property type="protein sequence ID" value="KAJ3639557.1"/>
    <property type="molecule type" value="Genomic_DNA"/>
</dbReference>
<dbReference type="InterPro" id="IPR017927">
    <property type="entry name" value="FAD-bd_FR_type"/>
</dbReference>
<keyword evidence="4" id="KW-0575">Peroxidase</keyword>
<dbReference type="PROSITE" id="PS50292">
    <property type="entry name" value="PEROXIDASE_3"/>
    <property type="match status" value="1"/>
</dbReference>
<dbReference type="GO" id="GO:0020037">
    <property type="term" value="F:heme binding"/>
    <property type="evidence" value="ECO:0007669"/>
    <property type="project" value="InterPro"/>
</dbReference>
<dbReference type="SUPFAM" id="SSF48113">
    <property type="entry name" value="Heme-dependent peroxidases"/>
    <property type="match status" value="1"/>
</dbReference>
<dbReference type="InterPro" id="IPR019791">
    <property type="entry name" value="Haem_peroxidase_animal"/>
</dbReference>
<dbReference type="Pfam" id="PF08022">
    <property type="entry name" value="FAD_binding_8"/>
    <property type="match status" value="1"/>
</dbReference>
<dbReference type="InterPro" id="IPR018247">
    <property type="entry name" value="EF_Hand_1_Ca_BS"/>
</dbReference>
<dbReference type="InterPro" id="IPR013130">
    <property type="entry name" value="Fe3_Rdtase_TM_dom"/>
</dbReference>
<keyword evidence="9" id="KW-0677">Repeat</keyword>
<keyword evidence="17" id="KW-0376">Hydrogen peroxide</keyword>
<keyword evidence="10" id="KW-0274">FAD</keyword>
<dbReference type="PRINTS" id="PR00457">
    <property type="entry name" value="ANPEROXIDASE"/>
</dbReference>
<feature type="domain" description="EF-hand" evidence="24">
    <location>
        <begin position="910"/>
        <end position="945"/>
    </location>
</feature>
<dbReference type="SUPFAM" id="SSF47473">
    <property type="entry name" value="EF-hand"/>
    <property type="match status" value="1"/>
</dbReference>
<dbReference type="CDD" id="cd00051">
    <property type="entry name" value="EFh"/>
    <property type="match status" value="1"/>
</dbReference>
<evidence type="ECO:0000256" key="3">
    <source>
        <dbReference type="ARBA" id="ARBA00012698"/>
    </source>
</evidence>
<evidence type="ECO:0000256" key="14">
    <source>
        <dbReference type="ARBA" id="ARBA00023002"/>
    </source>
</evidence>
<dbReference type="CDD" id="cd06186">
    <property type="entry name" value="NOX_Duox_like_FAD_NADP"/>
    <property type="match status" value="1"/>
</dbReference>
<evidence type="ECO:0000256" key="2">
    <source>
        <dbReference type="ARBA" id="ARBA00005644"/>
    </source>
</evidence>
<dbReference type="Pfam" id="PF01794">
    <property type="entry name" value="Ferric_reduct"/>
    <property type="match status" value="1"/>
</dbReference>
<evidence type="ECO:0000313" key="27">
    <source>
        <dbReference type="Proteomes" id="UP001168821"/>
    </source>
</evidence>
<dbReference type="PANTHER" id="PTHR11972:SF208">
    <property type="entry name" value="DUAL OXIDASE-LIKE PROTEIN"/>
    <property type="match status" value="1"/>
</dbReference>
<dbReference type="SFLD" id="SFLDG01169">
    <property type="entry name" value="NADPH_oxidase_subgroup_(NOX)"/>
    <property type="match status" value="1"/>
</dbReference>
<feature type="transmembrane region" description="Helical" evidence="22">
    <location>
        <begin position="1314"/>
        <end position="1334"/>
    </location>
</feature>
<dbReference type="InterPro" id="IPR013112">
    <property type="entry name" value="FAD-bd_8"/>
</dbReference>
<evidence type="ECO:0000256" key="20">
    <source>
        <dbReference type="PIRSR" id="PIRSR619791-2"/>
    </source>
</evidence>
<dbReference type="FunFam" id="2.40.30.10:FF:000059">
    <property type="entry name" value="dual oxidase isoform X1"/>
    <property type="match status" value="1"/>
</dbReference>
<dbReference type="GO" id="GO:0042744">
    <property type="term" value="P:hydrogen peroxide catabolic process"/>
    <property type="evidence" value="ECO:0007669"/>
    <property type="project" value="UniProtKB-KW"/>
</dbReference>
<feature type="transmembrane region" description="Helical" evidence="22">
    <location>
        <begin position="1112"/>
        <end position="1133"/>
    </location>
</feature>
<comment type="catalytic activity">
    <reaction evidence="18">
        <text>NADH + O2 + H(+) = H2O2 + NAD(+)</text>
        <dbReference type="Rhea" id="RHEA:11264"/>
        <dbReference type="ChEBI" id="CHEBI:15378"/>
        <dbReference type="ChEBI" id="CHEBI:15379"/>
        <dbReference type="ChEBI" id="CHEBI:16240"/>
        <dbReference type="ChEBI" id="CHEBI:57540"/>
        <dbReference type="ChEBI" id="CHEBI:57945"/>
        <dbReference type="EC" id="1.6.3.1"/>
    </reaction>
</comment>
<reference evidence="26" key="1">
    <citation type="journal article" date="2023" name="G3 (Bethesda)">
        <title>Whole genome assemblies of Zophobas morio and Tenebrio molitor.</title>
        <authorList>
            <person name="Kaur S."/>
            <person name="Stinson S.A."/>
            <person name="diCenzo G.C."/>
        </authorList>
    </citation>
    <scope>NUCLEOTIDE SEQUENCE</scope>
    <source>
        <strain evidence="26">QUZm001</strain>
    </source>
</reference>
<dbReference type="GO" id="GO:0042742">
    <property type="term" value="P:defense response to bacterium"/>
    <property type="evidence" value="ECO:0007669"/>
    <property type="project" value="UniProtKB-ARBA"/>
</dbReference>
<evidence type="ECO:0000256" key="22">
    <source>
        <dbReference type="SAM" id="Phobius"/>
    </source>
</evidence>
<dbReference type="SUPFAM" id="SSF63380">
    <property type="entry name" value="Riboflavin synthase domain-like"/>
    <property type="match status" value="1"/>
</dbReference>
<evidence type="ECO:0000313" key="26">
    <source>
        <dbReference type="EMBL" id="KAJ3639557.1"/>
    </source>
</evidence>
<keyword evidence="20" id="KW-0349">Heme</keyword>
<evidence type="ECO:0000259" key="24">
    <source>
        <dbReference type="PROSITE" id="PS50222"/>
    </source>
</evidence>
<evidence type="ECO:0000256" key="8">
    <source>
        <dbReference type="ARBA" id="ARBA00022729"/>
    </source>
</evidence>
<feature type="transmembrane region" description="Helical" evidence="22">
    <location>
        <begin position="1200"/>
        <end position="1220"/>
    </location>
</feature>
<proteinExistence type="inferred from homology"/>
<dbReference type="SFLD" id="SFLDS00052">
    <property type="entry name" value="Ferric_Reductase_Domain"/>
    <property type="match status" value="1"/>
</dbReference>
<feature type="binding site" description="axial binding residue" evidence="20">
    <location>
        <position position="397"/>
    </location>
    <ligand>
        <name>heme b</name>
        <dbReference type="ChEBI" id="CHEBI:60344"/>
    </ligand>
    <ligandPart>
        <name>Fe</name>
        <dbReference type="ChEBI" id="CHEBI:18248"/>
    </ligandPart>
</feature>
<feature type="transmembrane region" description="Helical" evidence="22">
    <location>
        <begin position="683"/>
        <end position="705"/>
    </location>
</feature>
<keyword evidence="13 22" id="KW-1133">Transmembrane helix</keyword>
<dbReference type="Pfam" id="PF08030">
    <property type="entry name" value="NAD_binding_6"/>
    <property type="match status" value="1"/>
</dbReference>
<name>A0AA38HN59_9CUCU</name>
<dbReference type="GO" id="GO:0042335">
    <property type="term" value="P:cuticle development"/>
    <property type="evidence" value="ECO:0007669"/>
    <property type="project" value="UniProtKB-ARBA"/>
</dbReference>
<keyword evidence="27" id="KW-1185">Reference proteome</keyword>
<feature type="transmembrane region" description="Helical" evidence="22">
    <location>
        <begin position="1145"/>
        <end position="1170"/>
    </location>
</feature>
<dbReference type="CDD" id="cd09820">
    <property type="entry name" value="dual_peroxidase_like"/>
    <property type="match status" value="1"/>
</dbReference>
<dbReference type="GO" id="GO:0042554">
    <property type="term" value="P:superoxide anion generation"/>
    <property type="evidence" value="ECO:0007669"/>
    <property type="project" value="TreeGrafter"/>
</dbReference>
<dbReference type="InterPro" id="IPR013121">
    <property type="entry name" value="Fe_red_NAD-bd_6"/>
</dbReference>
<keyword evidence="15 22" id="KW-0472">Membrane</keyword>
<dbReference type="InterPro" id="IPR039261">
    <property type="entry name" value="FNR_nucleotide-bd"/>
</dbReference>
<dbReference type="GO" id="GO:0043020">
    <property type="term" value="C:NADPH oxidase complex"/>
    <property type="evidence" value="ECO:0007669"/>
    <property type="project" value="TreeGrafter"/>
</dbReference>
<evidence type="ECO:0000256" key="17">
    <source>
        <dbReference type="ARBA" id="ARBA00023324"/>
    </source>
</evidence>
<evidence type="ECO:0000256" key="16">
    <source>
        <dbReference type="ARBA" id="ARBA00023180"/>
    </source>
</evidence>
<dbReference type="Pfam" id="PF03098">
    <property type="entry name" value="An_peroxidase"/>
    <property type="match status" value="1"/>
</dbReference>
<feature type="region of interest" description="Disordered" evidence="21">
    <location>
        <begin position="25"/>
        <end position="47"/>
    </location>
</feature>
<dbReference type="Gene3D" id="1.10.238.10">
    <property type="entry name" value="EF-hand"/>
    <property type="match status" value="1"/>
</dbReference>
<dbReference type="Proteomes" id="UP001168821">
    <property type="component" value="Unassembled WGS sequence"/>
</dbReference>
<evidence type="ECO:0000256" key="11">
    <source>
        <dbReference type="ARBA" id="ARBA00022837"/>
    </source>
</evidence>
<evidence type="ECO:0000256" key="12">
    <source>
        <dbReference type="ARBA" id="ARBA00022857"/>
    </source>
</evidence>
<dbReference type="Gene3D" id="1.10.640.10">
    <property type="entry name" value="Haem peroxidase domain superfamily, animal type"/>
    <property type="match status" value="1"/>
</dbReference>
<evidence type="ECO:0000256" key="6">
    <source>
        <dbReference type="ARBA" id="ARBA00022692"/>
    </source>
</evidence>
<dbReference type="SMART" id="SM00054">
    <property type="entry name" value="EFh"/>
    <property type="match status" value="3"/>
</dbReference>
<evidence type="ECO:0000256" key="5">
    <source>
        <dbReference type="ARBA" id="ARBA00022630"/>
    </source>
</evidence>
<keyword evidence="5" id="KW-0285">Flavoprotein</keyword>
<feature type="domain" description="FAD-binding FR-type" evidence="25">
    <location>
        <begin position="1335"/>
        <end position="1440"/>
    </location>
</feature>
<dbReference type="SUPFAM" id="SSF52343">
    <property type="entry name" value="Ferredoxin reductase-like, C-terminal NADP-linked domain"/>
    <property type="match status" value="1"/>
</dbReference>
<protein>
    <recommendedName>
        <fullName evidence="3">NAD(P)H oxidase (H2O2-forming)</fullName>
        <ecNumber evidence="3">1.6.3.1</ecNumber>
    </recommendedName>
</protein>
<dbReference type="InterPro" id="IPR011992">
    <property type="entry name" value="EF-hand-dom_pair"/>
</dbReference>